<name>A0ABV7WH80_9MICO</name>
<evidence type="ECO:0000256" key="7">
    <source>
        <dbReference type="ARBA" id="ARBA00022840"/>
    </source>
</evidence>
<evidence type="ECO:0000256" key="6">
    <source>
        <dbReference type="ARBA" id="ARBA00022777"/>
    </source>
</evidence>
<dbReference type="EMBL" id="JBHRWW010000004">
    <property type="protein sequence ID" value="MFC3688401.1"/>
    <property type="molecule type" value="Genomic_DNA"/>
</dbReference>
<reference evidence="10" key="1">
    <citation type="journal article" date="2019" name="Int. J. Syst. Evol. Microbiol.">
        <title>The Global Catalogue of Microorganisms (GCM) 10K type strain sequencing project: providing services to taxonomists for standard genome sequencing and annotation.</title>
        <authorList>
            <consortium name="The Broad Institute Genomics Platform"/>
            <consortium name="The Broad Institute Genome Sequencing Center for Infectious Disease"/>
            <person name="Wu L."/>
            <person name="Ma J."/>
        </authorList>
    </citation>
    <scope>NUCLEOTIDE SEQUENCE [LARGE SCALE GENOMIC DNA]</scope>
    <source>
        <strain evidence="10">NCAIM B.02333</strain>
    </source>
</reference>
<dbReference type="PANTHER" id="PTHR18964:SF173">
    <property type="entry name" value="GLUCOKINASE"/>
    <property type="match status" value="1"/>
</dbReference>
<dbReference type="EC" id="2.7.1.2" evidence="2"/>
<dbReference type="InterPro" id="IPR004654">
    <property type="entry name" value="ROK_glcA"/>
</dbReference>
<protein>
    <recommendedName>
        <fullName evidence="3">Glucokinase</fullName>
        <ecNumber evidence="2">2.7.1.2</ecNumber>
    </recommendedName>
    <alternativeName>
        <fullName evidence="8">Glucose kinase</fullName>
    </alternativeName>
</protein>
<keyword evidence="5" id="KW-0547">Nucleotide-binding</keyword>
<keyword evidence="6" id="KW-0418">Kinase</keyword>
<comment type="similarity">
    <text evidence="1">Belongs to the ROK (NagC/XylR) family.</text>
</comment>
<evidence type="ECO:0000256" key="4">
    <source>
        <dbReference type="ARBA" id="ARBA00022679"/>
    </source>
</evidence>
<dbReference type="InterPro" id="IPR000600">
    <property type="entry name" value="ROK"/>
</dbReference>
<sequence length="314" mass="32282">MSSTIGVDIGGTKIAFGVVTPDGEVLARTRRETTPSRPDEIVGAVADGIAELRSSHDVVAVGVAAAGYIDSGRSMVMFAPNLAWRDNPIKAQVEEHVDVPVVIENDANAAAWGEFQYGAARDFDDMLMLTVGTGLGGGLVINRRLVRGAHGVAAEFGHARAVPDGHRCGCGNRGCWEQYVSGTALTREAREMAESGSPLANGILARADGKVKRITGPLVTAAAQDGDPIAVELLADQGRQLGTAVASFVALLDPGVVVIGGGVSEAGDLLIGPARAAYAHELTGRGFRPSADIVLAELGNEAGLVGAADLARSE</sequence>
<dbReference type="PANTHER" id="PTHR18964">
    <property type="entry name" value="ROK (REPRESSOR, ORF, KINASE) FAMILY"/>
    <property type="match status" value="1"/>
</dbReference>
<keyword evidence="7" id="KW-0067">ATP-binding</keyword>
<keyword evidence="4 9" id="KW-0808">Transferase</keyword>
<evidence type="ECO:0000313" key="9">
    <source>
        <dbReference type="EMBL" id="MFC3688401.1"/>
    </source>
</evidence>
<dbReference type="NCBIfam" id="TIGR00744">
    <property type="entry name" value="ROK_glcA_fam"/>
    <property type="match status" value="1"/>
</dbReference>
<evidence type="ECO:0000313" key="10">
    <source>
        <dbReference type="Proteomes" id="UP001595685"/>
    </source>
</evidence>
<dbReference type="RefSeq" id="WP_340295591.1">
    <property type="nucleotide sequence ID" value="NZ_JBBEOI010000265.1"/>
</dbReference>
<dbReference type="SUPFAM" id="SSF53067">
    <property type="entry name" value="Actin-like ATPase domain"/>
    <property type="match status" value="1"/>
</dbReference>
<gene>
    <name evidence="9" type="ORF">ACFOLH_08605</name>
</gene>
<dbReference type="InterPro" id="IPR043129">
    <property type="entry name" value="ATPase_NBD"/>
</dbReference>
<proteinExistence type="inferred from homology"/>
<comment type="caution">
    <text evidence="9">The sequence shown here is derived from an EMBL/GenBank/DDBJ whole genome shotgun (WGS) entry which is preliminary data.</text>
</comment>
<organism evidence="9 10">
    <name type="scientific">Aquipuribacter hungaricus</name>
    <dbReference type="NCBI Taxonomy" id="545624"/>
    <lineage>
        <taxon>Bacteria</taxon>
        <taxon>Bacillati</taxon>
        <taxon>Actinomycetota</taxon>
        <taxon>Actinomycetes</taxon>
        <taxon>Micrococcales</taxon>
        <taxon>Intrasporangiaceae</taxon>
        <taxon>Aquipuribacter</taxon>
    </lineage>
</organism>
<dbReference type="InterPro" id="IPR049874">
    <property type="entry name" value="ROK_cs"/>
</dbReference>
<evidence type="ECO:0000256" key="2">
    <source>
        <dbReference type="ARBA" id="ARBA00012323"/>
    </source>
</evidence>
<dbReference type="PROSITE" id="PS01125">
    <property type="entry name" value="ROK"/>
    <property type="match status" value="1"/>
</dbReference>
<evidence type="ECO:0000256" key="5">
    <source>
        <dbReference type="ARBA" id="ARBA00022741"/>
    </source>
</evidence>
<evidence type="ECO:0000256" key="3">
    <source>
        <dbReference type="ARBA" id="ARBA00014701"/>
    </source>
</evidence>
<evidence type="ECO:0000256" key="1">
    <source>
        <dbReference type="ARBA" id="ARBA00006479"/>
    </source>
</evidence>
<evidence type="ECO:0000256" key="8">
    <source>
        <dbReference type="ARBA" id="ARBA00032386"/>
    </source>
</evidence>
<dbReference type="Pfam" id="PF00480">
    <property type="entry name" value="ROK"/>
    <property type="match status" value="1"/>
</dbReference>
<accession>A0ABV7WH80</accession>
<keyword evidence="10" id="KW-1185">Reference proteome</keyword>
<dbReference type="Proteomes" id="UP001595685">
    <property type="component" value="Unassembled WGS sequence"/>
</dbReference>
<dbReference type="GO" id="GO:0004340">
    <property type="term" value="F:glucokinase activity"/>
    <property type="evidence" value="ECO:0007669"/>
    <property type="project" value="UniProtKB-EC"/>
</dbReference>
<dbReference type="Gene3D" id="3.30.420.40">
    <property type="match status" value="2"/>
</dbReference>